<evidence type="ECO:0000256" key="2">
    <source>
        <dbReference type="ARBA" id="ARBA00022723"/>
    </source>
</evidence>
<keyword evidence="4" id="KW-0106">Calcium</keyword>
<evidence type="ECO:0000256" key="3">
    <source>
        <dbReference type="ARBA" id="ARBA00022729"/>
    </source>
</evidence>
<dbReference type="SUPFAM" id="SSF49899">
    <property type="entry name" value="Concanavalin A-like lectins/glucanases"/>
    <property type="match status" value="2"/>
</dbReference>
<keyword evidence="5" id="KW-1015">Disulfide bond</keyword>
<keyword evidence="2" id="KW-0479">Metal-binding</keyword>
<evidence type="ECO:0000313" key="7">
    <source>
        <dbReference type="EMBL" id="MCO6045290.1"/>
    </source>
</evidence>
<evidence type="ECO:0000259" key="6">
    <source>
        <dbReference type="SMART" id="SM00560"/>
    </source>
</evidence>
<dbReference type="InterPro" id="IPR051360">
    <property type="entry name" value="Neuronal_Pentraxin_Related"/>
</dbReference>
<protein>
    <submittedName>
        <fullName evidence="7">LamG domain-containing protein</fullName>
    </submittedName>
</protein>
<dbReference type="InterPro" id="IPR006558">
    <property type="entry name" value="LamG-like"/>
</dbReference>
<reference evidence="7" key="1">
    <citation type="submission" date="2022-06" db="EMBL/GenBank/DDBJ databases">
        <title>Aeoliella straminimaris, a novel planctomycete from sediments.</title>
        <authorList>
            <person name="Vitorino I.R."/>
            <person name="Lage O.M."/>
        </authorList>
    </citation>
    <scope>NUCLEOTIDE SEQUENCE</scope>
    <source>
        <strain evidence="7">ICT_H6.2</strain>
    </source>
</reference>
<dbReference type="SMART" id="SM00560">
    <property type="entry name" value="LamGL"/>
    <property type="match status" value="1"/>
</dbReference>
<proteinExistence type="predicted"/>
<dbReference type="EMBL" id="JAMXLR010000055">
    <property type="protein sequence ID" value="MCO6045290.1"/>
    <property type="molecule type" value="Genomic_DNA"/>
</dbReference>
<evidence type="ECO:0000256" key="4">
    <source>
        <dbReference type="ARBA" id="ARBA00022837"/>
    </source>
</evidence>
<dbReference type="AlphaFoldDB" id="A0A9X2FA99"/>
<dbReference type="PANTHER" id="PTHR19277:SF125">
    <property type="entry name" value="B6"/>
    <property type="match status" value="1"/>
</dbReference>
<dbReference type="InterPro" id="IPR013320">
    <property type="entry name" value="ConA-like_dom_sf"/>
</dbReference>
<comment type="caution">
    <text evidence="7">The sequence shown here is derived from an EMBL/GenBank/DDBJ whole genome shotgun (WGS) entry which is preliminary data.</text>
</comment>
<evidence type="ECO:0000256" key="5">
    <source>
        <dbReference type="ARBA" id="ARBA00023157"/>
    </source>
</evidence>
<keyword evidence="8" id="KW-1185">Reference proteome</keyword>
<accession>A0A9X2FA99</accession>
<dbReference type="Pfam" id="PF13385">
    <property type="entry name" value="Laminin_G_3"/>
    <property type="match status" value="2"/>
</dbReference>
<feature type="domain" description="LamG-like jellyroll fold" evidence="6">
    <location>
        <begin position="66"/>
        <end position="213"/>
    </location>
</feature>
<name>A0A9X2FA99_9BACT</name>
<dbReference type="PANTHER" id="PTHR19277">
    <property type="entry name" value="PENTRAXIN"/>
    <property type="match status" value="1"/>
</dbReference>
<dbReference type="Gene3D" id="2.60.120.200">
    <property type="match status" value="2"/>
</dbReference>
<evidence type="ECO:0000313" key="8">
    <source>
        <dbReference type="Proteomes" id="UP001155241"/>
    </source>
</evidence>
<dbReference type="RefSeq" id="WP_252853406.1">
    <property type="nucleotide sequence ID" value="NZ_JAMXLR010000055.1"/>
</dbReference>
<keyword evidence="3" id="KW-0732">Signal</keyword>
<organism evidence="7 8">
    <name type="scientific">Aeoliella straminimaris</name>
    <dbReference type="NCBI Taxonomy" id="2954799"/>
    <lineage>
        <taxon>Bacteria</taxon>
        <taxon>Pseudomonadati</taxon>
        <taxon>Planctomycetota</taxon>
        <taxon>Planctomycetia</taxon>
        <taxon>Pirellulales</taxon>
        <taxon>Lacipirellulaceae</taxon>
        <taxon>Aeoliella</taxon>
    </lineage>
</organism>
<gene>
    <name evidence="7" type="ORF">NG895_15370</name>
</gene>
<comment type="cofactor">
    <cofactor evidence="1">
        <name>Ca(2+)</name>
        <dbReference type="ChEBI" id="CHEBI:29108"/>
    </cofactor>
</comment>
<dbReference type="Proteomes" id="UP001155241">
    <property type="component" value="Unassembled WGS sequence"/>
</dbReference>
<sequence length="489" mass="51450">MISYWSLAEGSGTEAGDTAAGGAVADSGTLRESPAWINGMFNAGLQFTGTEDVLIPNSVDMDLGSDAVTLSAWVKLDKLPADLAGSYAGVLDSQSDSYVMYLDKGNNELRFKVTDANGTSTSAHPGIPAAMLDTTDWHHVMGVYDGTAGSVKIYYDGVLADIASMPTTVGTVRPGQVASLGSQPTTDAPHTASNFYEGGISDVALWTRSLGEAEAQYLFNGGTGNAVGVANPSIAAAAPLVPTQPTAQPVIYYAMDGDLTNQGTGGAALDGVFHDGPGMTGPQFAPTNHGQGLDLSANPEATASTEADADMGQYVSVDYNLPDQGTIELKFSSESSYNYQTVWANSVHSNAWESWVYGNERLAARGNNAANASNLDYLLTLVGGIGEDHHIAFTWERSGDIMEAGLYIDGVLREVSTENWMAPGSTFYLGGGPGNHLGKGIYDEFRIYDVPLTASEILYLAEVPEPGSLLMILLCIASTGVWYRHRSAS</sequence>
<evidence type="ECO:0000256" key="1">
    <source>
        <dbReference type="ARBA" id="ARBA00001913"/>
    </source>
</evidence>
<dbReference type="GO" id="GO:0046872">
    <property type="term" value="F:metal ion binding"/>
    <property type="evidence" value="ECO:0007669"/>
    <property type="project" value="UniProtKB-KW"/>
</dbReference>